<feature type="region of interest" description="Disordered" evidence="2">
    <location>
        <begin position="12"/>
        <end position="33"/>
    </location>
</feature>
<gene>
    <name evidence="4" type="ORF">KDL28_15395</name>
</gene>
<dbReference type="Proteomes" id="UP001165283">
    <property type="component" value="Unassembled WGS sequence"/>
</dbReference>
<comment type="caution">
    <text evidence="4">The sequence shown here is derived from an EMBL/GenBank/DDBJ whole genome shotgun (WGS) entry which is preliminary data.</text>
</comment>
<dbReference type="Pfam" id="PF08028">
    <property type="entry name" value="Acyl-CoA_dh_2"/>
    <property type="match status" value="1"/>
</dbReference>
<evidence type="ECO:0000256" key="1">
    <source>
        <dbReference type="ARBA" id="ARBA00023002"/>
    </source>
</evidence>
<reference evidence="4" key="1">
    <citation type="submission" date="2021-04" db="EMBL/GenBank/DDBJ databases">
        <title>Pseudonocardia sp. nov., isolated from sandy soil of mangrove forest.</title>
        <authorList>
            <person name="Zan Z."/>
            <person name="Huang R."/>
            <person name="Liu W."/>
        </authorList>
    </citation>
    <scope>NUCLEOTIDE SEQUENCE</scope>
    <source>
        <strain evidence="4">S2-4</strain>
    </source>
</reference>
<dbReference type="Gene3D" id="2.40.110.10">
    <property type="entry name" value="Butyryl-CoA Dehydrogenase, subunit A, domain 2"/>
    <property type="match status" value="1"/>
</dbReference>
<evidence type="ECO:0000256" key="2">
    <source>
        <dbReference type="SAM" id="MobiDB-lite"/>
    </source>
</evidence>
<dbReference type="PIRSF" id="PIRSF016578">
    <property type="entry name" value="HsaA"/>
    <property type="match status" value="1"/>
</dbReference>
<evidence type="ECO:0000313" key="4">
    <source>
        <dbReference type="EMBL" id="MCO1656445.1"/>
    </source>
</evidence>
<proteinExistence type="predicted"/>
<dbReference type="SUPFAM" id="SSF56645">
    <property type="entry name" value="Acyl-CoA dehydrogenase NM domain-like"/>
    <property type="match status" value="1"/>
</dbReference>
<evidence type="ECO:0000259" key="3">
    <source>
        <dbReference type="Pfam" id="PF08028"/>
    </source>
</evidence>
<dbReference type="SUPFAM" id="SSF47203">
    <property type="entry name" value="Acyl-CoA dehydrogenase C-terminal domain-like"/>
    <property type="match status" value="1"/>
</dbReference>
<feature type="domain" description="Acyl-CoA dehydrogenase C-terminal" evidence="3">
    <location>
        <begin position="259"/>
        <end position="387"/>
    </location>
</feature>
<protein>
    <recommendedName>
        <fullName evidence="3">Acyl-CoA dehydrogenase C-terminal domain-containing protein</fullName>
    </recommendedName>
</protein>
<dbReference type="InterPro" id="IPR037069">
    <property type="entry name" value="AcylCoA_DH/ox_N_sf"/>
</dbReference>
<sequence>MDIDEHAVDLVARTGAGPPRPAVSGVAAAPDPAARDPVRDVRAAVEAALPLLRDRAPAAGGGRRLSEEVVRVLRRTGLYRLLLPTALGGAQAPVVAVMDVLERIATVDGSTAWCAMIGAGSNAFAGYLPESGARRVFADLDQGSATMLAPVGRLVGGGGRLRLSGRWPFASNCLHSAWIGLGALSEQPDPAPRIVFVDMRSVTVEDTWDAVGLRATGSHHVSVTDLPVSDDEHCSTGDRPWPDGPLWRLPLHTVLVPLLASVPLGIARGALDHVADGGSAGSTGLRGRLVDDAVAMSDFAVADTRLRAARAALREAVTEAHDRAERHEAIDRHLRARIFLAGLHASDVGVEAASVAHRLTGAAAADAGHPVLRSLNDVQAARQHLLLAHRHRAELGRAVAGDPVRYPPFLP</sequence>
<keyword evidence="5" id="KW-1185">Reference proteome</keyword>
<dbReference type="EMBL" id="JAGSOV010000034">
    <property type="protein sequence ID" value="MCO1656445.1"/>
    <property type="molecule type" value="Genomic_DNA"/>
</dbReference>
<dbReference type="InterPro" id="IPR036250">
    <property type="entry name" value="AcylCo_DH-like_C"/>
</dbReference>
<accession>A0ABT1A0C0</accession>
<name>A0ABT1A0C0_9PSEU</name>
<dbReference type="RefSeq" id="WP_252439160.1">
    <property type="nucleotide sequence ID" value="NZ_JAGSOV010000034.1"/>
</dbReference>
<dbReference type="Gene3D" id="1.10.540.10">
    <property type="entry name" value="Acyl-CoA dehydrogenase/oxidase, N-terminal domain"/>
    <property type="match status" value="1"/>
</dbReference>
<dbReference type="InterPro" id="IPR009100">
    <property type="entry name" value="AcylCoA_DH/oxidase_NM_dom_sf"/>
</dbReference>
<evidence type="ECO:0000313" key="5">
    <source>
        <dbReference type="Proteomes" id="UP001165283"/>
    </source>
</evidence>
<dbReference type="Gene3D" id="1.20.140.10">
    <property type="entry name" value="Butyryl-CoA Dehydrogenase, subunit A, domain 3"/>
    <property type="match status" value="1"/>
</dbReference>
<keyword evidence="1" id="KW-0560">Oxidoreductase</keyword>
<dbReference type="InterPro" id="IPR046373">
    <property type="entry name" value="Acyl-CoA_Oxase/DH_mid-dom_sf"/>
</dbReference>
<organism evidence="4 5">
    <name type="scientific">Pseudonocardia humida</name>
    <dbReference type="NCBI Taxonomy" id="2800819"/>
    <lineage>
        <taxon>Bacteria</taxon>
        <taxon>Bacillati</taxon>
        <taxon>Actinomycetota</taxon>
        <taxon>Actinomycetes</taxon>
        <taxon>Pseudonocardiales</taxon>
        <taxon>Pseudonocardiaceae</taxon>
        <taxon>Pseudonocardia</taxon>
    </lineage>
</organism>
<dbReference type="InterPro" id="IPR013107">
    <property type="entry name" value="Acyl-CoA_DH_C"/>
</dbReference>